<dbReference type="Proteomes" id="UP000297737">
    <property type="component" value="Unassembled WGS sequence"/>
</dbReference>
<comment type="cofactor">
    <cofactor evidence="14">
        <name>[4Fe-4S] cluster</name>
        <dbReference type="ChEBI" id="CHEBI:49883"/>
    </cofactor>
    <text evidence="14">Binds 2 [4Fe-4S] clusters. One cluster is coordinated with 3 cysteines and an exchangeable S-adenosyl-L-methionine.</text>
</comment>
<dbReference type="SFLD" id="SFLDG01061">
    <property type="entry name" value="methylthiotransferase"/>
    <property type="match status" value="1"/>
</dbReference>
<evidence type="ECO:0000256" key="13">
    <source>
        <dbReference type="ARBA" id="ARBA00081141"/>
    </source>
</evidence>
<dbReference type="SMART" id="SM00729">
    <property type="entry name" value="Elp3"/>
    <property type="match status" value="1"/>
</dbReference>
<keyword evidence="5 14" id="KW-0949">S-adenosyl-L-methionine</keyword>
<dbReference type="PROSITE" id="PS50926">
    <property type="entry name" value="TRAM"/>
    <property type="match status" value="1"/>
</dbReference>
<feature type="binding site" evidence="14">
    <location>
        <position position="148"/>
    </location>
    <ligand>
        <name>[4Fe-4S] cluster</name>
        <dbReference type="ChEBI" id="CHEBI:49883"/>
        <label>2</label>
        <note>4Fe-4S-S-AdoMet</note>
    </ligand>
</feature>
<evidence type="ECO:0000256" key="2">
    <source>
        <dbReference type="ARBA" id="ARBA00022485"/>
    </source>
</evidence>
<dbReference type="InterPro" id="IPR058240">
    <property type="entry name" value="rSAM_sf"/>
</dbReference>
<keyword evidence="3 14" id="KW-0963">Cytoplasm</keyword>
<dbReference type="Pfam" id="PF00919">
    <property type="entry name" value="UPF0004"/>
    <property type="match status" value="1"/>
</dbReference>
<dbReference type="PROSITE" id="PS51918">
    <property type="entry name" value="RADICAL_SAM"/>
    <property type="match status" value="1"/>
</dbReference>
<dbReference type="InterPro" id="IPR006463">
    <property type="entry name" value="MiaB_methiolase"/>
</dbReference>
<keyword evidence="7 14" id="KW-0479">Metal-binding</keyword>
<sequence>MNVYDSERIGELLEASDMVAAKTSEDADVVILNTCHIREKAAEKVYSDIGRLKASKRKSGVKPVIVVAGCVAQAEGAEIARRAPTVDVVVGPQAYHRLPALLAAAQGGKAAVDTDMPLDPKFDALPARRRAVPPSAFLTVQEGCDKFCTFCVVPYTRGAEVSRPVADLIAEARSLVASGAREIVLLGQNVNAFHGTGGTGNAITLAGLIRELAALPGLARLRYMTSHPRDMDDALIAAHAEVPELMPYLHLPVQSGSTRILKAMNRAHTVDSYLATLDRLRAVRPDIALSGDFIVGFPGETDQDFADTVALVKRVGYAQAYSFKYSPRAGTPAATMENQVPEAVMEARLAELQEAISAGALAFNRASVGKQVDVLLERKGRRPGQLIGKSPWLQSVHVAAGDAVIGDIVRVELRDAQPNSLEGVVLAHARAA</sequence>
<dbReference type="FunFam" id="3.80.30.20:FF:000001">
    <property type="entry name" value="tRNA-2-methylthio-N(6)-dimethylallyladenosine synthase 2"/>
    <property type="match status" value="1"/>
</dbReference>
<evidence type="ECO:0000256" key="12">
    <source>
        <dbReference type="ARBA" id="ARBA00080698"/>
    </source>
</evidence>
<evidence type="ECO:0000256" key="4">
    <source>
        <dbReference type="ARBA" id="ARBA00022679"/>
    </source>
</evidence>
<evidence type="ECO:0000256" key="7">
    <source>
        <dbReference type="ARBA" id="ARBA00022723"/>
    </source>
</evidence>
<evidence type="ECO:0000256" key="3">
    <source>
        <dbReference type="ARBA" id="ARBA00022490"/>
    </source>
</evidence>
<dbReference type="Pfam" id="PF01938">
    <property type="entry name" value="TRAM"/>
    <property type="match status" value="1"/>
</dbReference>
<dbReference type="Gene3D" id="3.40.50.12160">
    <property type="entry name" value="Methylthiotransferase, N-terminal domain"/>
    <property type="match status" value="1"/>
</dbReference>
<keyword evidence="8 14" id="KW-0408">Iron</keyword>
<dbReference type="PROSITE" id="PS51449">
    <property type="entry name" value="MTTASE_N"/>
    <property type="match status" value="1"/>
</dbReference>
<comment type="function">
    <text evidence="1 14">Catalyzes the methylthiolation of N6-(dimethylallyl)adenosine (i(6)A), leading to the formation of 2-methylthio-N6-(dimethylallyl)adenosine (ms(2)i(6)A) at position 37 in tRNAs that read codons beginning with uridine.</text>
</comment>
<comment type="subunit">
    <text evidence="14">Monomer.</text>
</comment>
<gene>
    <name evidence="14 18" type="primary">miaB</name>
    <name evidence="18" type="ORF">EUV02_01430</name>
</gene>
<dbReference type="InterPro" id="IPR038135">
    <property type="entry name" value="Methylthiotransferase_N_sf"/>
</dbReference>
<protein>
    <recommendedName>
        <fullName evidence="11 14">tRNA-2-methylthio-N(6)-dimethylallyladenosine synthase</fullName>
        <ecNumber evidence="10 14">2.8.4.3</ecNumber>
    </recommendedName>
    <alternativeName>
        <fullName evidence="13 14">(Dimethylallyl)adenosine tRNA methylthiotransferase MiaB</fullName>
    </alternativeName>
    <alternativeName>
        <fullName evidence="12 14">tRNA-i(6)A37 methylthiotransferase</fullName>
    </alternativeName>
</protein>
<dbReference type="SUPFAM" id="SSF102114">
    <property type="entry name" value="Radical SAM enzymes"/>
    <property type="match status" value="1"/>
</dbReference>
<dbReference type="GO" id="GO:0005829">
    <property type="term" value="C:cytosol"/>
    <property type="evidence" value="ECO:0007669"/>
    <property type="project" value="TreeGrafter"/>
</dbReference>
<comment type="caution">
    <text evidence="18">The sequence shown here is derived from an EMBL/GenBank/DDBJ whole genome shotgun (WGS) entry which is preliminary data.</text>
</comment>
<evidence type="ECO:0000259" key="15">
    <source>
        <dbReference type="PROSITE" id="PS50926"/>
    </source>
</evidence>
<evidence type="ECO:0000259" key="16">
    <source>
        <dbReference type="PROSITE" id="PS51449"/>
    </source>
</evidence>
<dbReference type="EMBL" id="SIHO01000001">
    <property type="protein sequence ID" value="TFU06602.1"/>
    <property type="molecule type" value="Genomic_DNA"/>
</dbReference>
<dbReference type="GO" id="GO:0046872">
    <property type="term" value="F:metal ion binding"/>
    <property type="evidence" value="ECO:0007669"/>
    <property type="project" value="UniProtKB-KW"/>
</dbReference>
<dbReference type="PROSITE" id="PS01278">
    <property type="entry name" value="MTTASE_RADICAL"/>
    <property type="match status" value="1"/>
</dbReference>
<dbReference type="InterPro" id="IPR005839">
    <property type="entry name" value="Methylthiotransferase"/>
</dbReference>
<dbReference type="SFLD" id="SFLDG01082">
    <property type="entry name" value="B12-binding_domain_containing"/>
    <property type="match status" value="1"/>
</dbReference>
<evidence type="ECO:0000313" key="18">
    <source>
        <dbReference type="EMBL" id="TFU06602.1"/>
    </source>
</evidence>
<reference evidence="18 19" key="1">
    <citation type="submission" date="2019-02" db="EMBL/GenBank/DDBJ databases">
        <title>Polymorphobacter sp. isolated from the lake at the Tibet of China.</title>
        <authorList>
            <person name="Li A."/>
        </authorList>
    </citation>
    <scope>NUCLEOTIDE SEQUENCE [LARGE SCALE GENOMIC DNA]</scope>
    <source>
        <strain evidence="18 19">DJ1R-1</strain>
    </source>
</reference>
<comment type="similarity">
    <text evidence="14">Belongs to the methylthiotransferase family. MiaB subfamily.</text>
</comment>
<dbReference type="InterPro" id="IPR013848">
    <property type="entry name" value="Methylthiotransferase_N"/>
</dbReference>
<comment type="catalytic activity">
    <reaction evidence="14">
        <text>N(6)-dimethylallyladenosine(37) in tRNA + (sulfur carrier)-SH + AH2 + 2 S-adenosyl-L-methionine = 2-methylsulfanyl-N(6)-dimethylallyladenosine(37) in tRNA + (sulfur carrier)-H + 5'-deoxyadenosine + L-methionine + A + S-adenosyl-L-homocysteine + 2 H(+)</text>
        <dbReference type="Rhea" id="RHEA:37067"/>
        <dbReference type="Rhea" id="RHEA-COMP:10375"/>
        <dbReference type="Rhea" id="RHEA-COMP:10376"/>
        <dbReference type="Rhea" id="RHEA-COMP:14737"/>
        <dbReference type="Rhea" id="RHEA-COMP:14739"/>
        <dbReference type="ChEBI" id="CHEBI:13193"/>
        <dbReference type="ChEBI" id="CHEBI:15378"/>
        <dbReference type="ChEBI" id="CHEBI:17319"/>
        <dbReference type="ChEBI" id="CHEBI:17499"/>
        <dbReference type="ChEBI" id="CHEBI:29917"/>
        <dbReference type="ChEBI" id="CHEBI:57844"/>
        <dbReference type="ChEBI" id="CHEBI:57856"/>
        <dbReference type="ChEBI" id="CHEBI:59789"/>
        <dbReference type="ChEBI" id="CHEBI:64428"/>
        <dbReference type="ChEBI" id="CHEBI:74415"/>
        <dbReference type="ChEBI" id="CHEBI:74417"/>
        <dbReference type="EC" id="2.8.4.3"/>
    </reaction>
</comment>
<evidence type="ECO:0000256" key="6">
    <source>
        <dbReference type="ARBA" id="ARBA00022694"/>
    </source>
</evidence>
<evidence type="ECO:0000256" key="8">
    <source>
        <dbReference type="ARBA" id="ARBA00023004"/>
    </source>
</evidence>
<keyword evidence="2 14" id="KW-0004">4Fe-4S</keyword>
<evidence type="ECO:0000259" key="17">
    <source>
        <dbReference type="PROSITE" id="PS51918"/>
    </source>
</evidence>
<dbReference type="NCBIfam" id="TIGR00089">
    <property type="entry name" value="MiaB/RimO family radical SAM methylthiotransferase"/>
    <property type="match status" value="1"/>
</dbReference>
<evidence type="ECO:0000256" key="1">
    <source>
        <dbReference type="ARBA" id="ARBA00003234"/>
    </source>
</evidence>
<evidence type="ECO:0000256" key="10">
    <source>
        <dbReference type="ARBA" id="ARBA00033765"/>
    </source>
</evidence>
<evidence type="ECO:0000256" key="11">
    <source>
        <dbReference type="ARBA" id="ARBA00068570"/>
    </source>
</evidence>
<evidence type="ECO:0000256" key="9">
    <source>
        <dbReference type="ARBA" id="ARBA00023014"/>
    </source>
</evidence>
<evidence type="ECO:0000313" key="19">
    <source>
        <dbReference type="Proteomes" id="UP000297737"/>
    </source>
</evidence>
<dbReference type="FunFam" id="3.40.50.12160:FF:000003">
    <property type="entry name" value="CDK5 regulatory subunit-associated protein 1"/>
    <property type="match status" value="1"/>
</dbReference>
<dbReference type="GO" id="GO:0035597">
    <property type="term" value="F:tRNA-2-methylthio-N(6)-dimethylallyladenosine(37) synthase activity"/>
    <property type="evidence" value="ECO:0007669"/>
    <property type="project" value="UniProtKB-EC"/>
</dbReference>
<dbReference type="Pfam" id="PF04055">
    <property type="entry name" value="Radical_SAM"/>
    <property type="match status" value="1"/>
</dbReference>
<keyword evidence="6 14" id="KW-0819">tRNA processing</keyword>
<dbReference type="GO" id="GO:0051539">
    <property type="term" value="F:4 iron, 4 sulfur cluster binding"/>
    <property type="evidence" value="ECO:0007669"/>
    <property type="project" value="UniProtKB-UniRule"/>
</dbReference>
<dbReference type="OrthoDB" id="9805215at2"/>
<comment type="subcellular location">
    <subcellularLocation>
        <location evidence="14">Cytoplasm</location>
    </subcellularLocation>
</comment>
<keyword evidence="19" id="KW-1185">Reference proteome</keyword>
<accession>A0A4Y9ET08</accession>
<dbReference type="InterPro" id="IPR002792">
    <property type="entry name" value="TRAM_dom"/>
</dbReference>
<feature type="binding site" evidence="14">
    <location>
        <position position="151"/>
    </location>
    <ligand>
        <name>[4Fe-4S] cluster</name>
        <dbReference type="ChEBI" id="CHEBI:49883"/>
        <label>2</label>
        <note>4Fe-4S-S-AdoMet</note>
    </ligand>
</feature>
<evidence type="ECO:0000256" key="14">
    <source>
        <dbReference type="HAMAP-Rule" id="MF_01864"/>
    </source>
</evidence>
<feature type="domain" description="MTTase N-terminal" evidence="16">
    <location>
        <begin position="1"/>
        <end position="107"/>
    </location>
</feature>
<dbReference type="EC" id="2.8.4.3" evidence="10 14"/>
<name>A0A4Y9ET08_9SPHN</name>
<feature type="domain" description="TRAM" evidence="15">
    <location>
        <begin position="365"/>
        <end position="427"/>
    </location>
</feature>
<dbReference type="PANTHER" id="PTHR43020">
    <property type="entry name" value="CDK5 REGULATORY SUBUNIT-ASSOCIATED PROTEIN 1"/>
    <property type="match status" value="1"/>
</dbReference>
<evidence type="ECO:0000256" key="5">
    <source>
        <dbReference type="ARBA" id="ARBA00022691"/>
    </source>
</evidence>
<dbReference type="InterPro" id="IPR006638">
    <property type="entry name" value="Elp3/MiaA/NifB-like_rSAM"/>
</dbReference>
<dbReference type="PANTHER" id="PTHR43020:SF2">
    <property type="entry name" value="MITOCHONDRIAL TRNA METHYLTHIOTRANSFERASE CDK5RAP1"/>
    <property type="match status" value="1"/>
</dbReference>
<dbReference type="Gene3D" id="3.80.30.20">
    <property type="entry name" value="tm_1862 like domain"/>
    <property type="match status" value="1"/>
</dbReference>
<proteinExistence type="inferred from homology"/>
<keyword evidence="9 14" id="KW-0411">Iron-sulfur</keyword>
<organism evidence="18 19">
    <name type="scientific">Glacieibacterium arshaanense</name>
    <dbReference type="NCBI Taxonomy" id="2511025"/>
    <lineage>
        <taxon>Bacteria</taxon>
        <taxon>Pseudomonadati</taxon>
        <taxon>Pseudomonadota</taxon>
        <taxon>Alphaproteobacteria</taxon>
        <taxon>Sphingomonadales</taxon>
        <taxon>Sphingosinicellaceae</taxon>
        <taxon>Glacieibacterium</taxon>
    </lineage>
</organism>
<keyword evidence="4 14" id="KW-0808">Transferase</keyword>
<dbReference type="InterPro" id="IPR007197">
    <property type="entry name" value="rSAM"/>
</dbReference>
<feature type="binding site" evidence="14">
    <location>
        <position position="144"/>
    </location>
    <ligand>
        <name>[4Fe-4S] cluster</name>
        <dbReference type="ChEBI" id="CHEBI:49883"/>
        <label>2</label>
        <note>4Fe-4S-S-AdoMet</note>
    </ligand>
</feature>
<feature type="domain" description="Radical SAM core" evidence="17">
    <location>
        <begin position="130"/>
        <end position="362"/>
    </location>
</feature>
<dbReference type="InterPro" id="IPR020612">
    <property type="entry name" value="Methylthiotransferase_CS"/>
</dbReference>
<dbReference type="InterPro" id="IPR023404">
    <property type="entry name" value="rSAM_horseshoe"/>
</dbReference>
<dbReference type="NCBIfam" id="TIGR01574">
    <property type="entry name" value="miaB-methiolase"/>
    <property type="match status" value="1"/>
</dbReference>
<dbReference type="HAMAP" id="MF_01864">
    <property type="entry name" value="tRNA_metthiotr_MiaB"/>
    <property type="match status" value="1"/>
</dbReference>
<dbReference type="AlphaFoldDB" id="A0A4Y9ET08"/>
<dbReference type="SFLD" id="SFLDS00029">
    <property type="entry name" value="Radical_SAM"/>
    <property type="match status" value="1"/>
</dbReference>
<dbReference type="CDD" id="cd01335">
    <property type="entry name" value="Radical_SAM"/>
    <property type="match status" value="1"/>
</dbReference>
<comment type="caution">
    <text evidence="14">Lacks conserved residue(s) required for the propagation of feature annotation.</text>
</comment>